<dbReference type="EMBL" id="SNSC02000018">
    <property type="protein sequence ID" value="TID16340.1"/>
    <property type="molecule type" value="Genomic_DNA"/>
</dbReference>
<evidence type="ECO:0000313" key="2">
    <source>
        <dbReference type="EMBL" id="TID16340.1"/>
    </source>
</evidence>
<organism evidence="2 3">
    <name type="scientific">Venturia nashicola</name>
    <dbReference type="NCBI Taxonomy" id="86259"/>
    <lineage>
        <taxon>Eukaryota</taxon>
        <taxon>Fungi</taxon>
        <taxon>Dikarya</taxon>
        <taxon>Ascomycota</taxon>
        <taxon>Pezizomycotina</taxon>
        <taxon>Dothideomycetes</taxon>
        <taxon>Pleosporomycetidae</taxon>
        <taxon>Venturiales</taxon>
        <taxon>Venturiaceae</taxon>
        <taxon>Venturia</taxon>
    </lineage>
</organism>
<feature type="compositionally biased region" description="Basic and acidic residues" evidence="1">
    <location>
        <begin position="11"/>
        <end position="30"/>
    </location>
</feature>
<accession>A0A4Z1NKZ2</accession>
<dbReference type="AlphaFoldDB" id="A0A4Z1NKZ2"/>
<feature type="compositionally biased region" description="Basic residues" evidence="1">
    <location>
        <begin position="32"/>
        <end position="44"/>
    </location>
</feature>
<feature type="compositionally biased region" description="Basic residues" evidence="1">
    <location>
        <begin position="1"/>
        <end position="10"/>
    </location>
</feature>
<evidence type="ECO:0000313" key="3">
    <source>
        <dbReference type="Proteomes" id="UP000298493"/>
    </source>
</evidence>
<proteinExistence type="predicted"/>
<sequence length="191" mass="22783">MGATKWRKKKTETSRTHRSRDYQNGDEQHRLQLQRRNAKFRTARSRGVPQKLEPIPQYESDSPSGCPRDITFLHLPRDIRLTILTEAWTVPRVDGQVFSRACENRGQFNVWQNDIQIWAAKLKQVHLYLTGDVEAVVERCMDKMLRRWLAWAEAKLVRTPQFRKWKYEFRGHTLKTVELIDVIREAFGWNY</sequence>
<evidence type="ECO:0000256" key="1">
    <source>
        <dbReference type="SAM" id="MobiDB-lite"/>
    </source>
</evidence>
<feature type="region of interest" description="Disordered" evidence="1">
    <location>
        <begin position="1"/>
        <end position="64"/>
    </location>
</feature>
<keyword evidence="3" id="KW-1185">Reference proteome</keyword>
<dbReference type="Proteomes" id="UP000298493">
    <property type="component" value="Unassembled WGS sequence"/>
</dbReference>
<comment type="caution">
    <text evidence="2">The sequence shown here is derived from an EMBL/GenBank/DDBJ whole genome shotgun (WGS) entry which is preliminary data.</text>
</comment>
<name>A0A4Z1NKZ2_9PEZI</name>
<protein>
    <submittedName>
        <fullName evidence="2">Uncharacterized protein</fullName>
    </submittedName>
</protein>
<gene>
    <name evidence="2" type="ORF">E6O75_ATG11458</name>
</gene>
<reference evidence="2 3" key="1">
    <citation type="submission" date="2019-04" db="EMBL/GenBank/DDBJ databases">
        <title>High contiguity whole genome sequence and gene annotation resource for two Venturia nashicola isolates.</title>
        <authorList>
            <person name="Prokchorchik M."/>
            <person name="Won K."/>
            <person name="Lee Y."/>
            <person name="Choi E.D."/>
            <person name="Segonzac C."/>
            <person name="Sohn K.H."/>
        </authorList>
    </citation>
    <scope>NUCLEOTIDE SEQUENCE [LARGE SCALE GENOMIC DNA]</scope>
    <source>
        <strain evidence="2 3">PRI2</strain>
    </source>
</reference>